<dbReference type="Gene3D" id="2.40.10.320">
    <property type="entry name" value="Uncharacterised protein PF13642 yp_926445, N-terminal domain"/>
    <property type="match status" value="1"/>
</dbReference>
<dbReference type="Gene3D" id="1.10.8.650">
    <property type="entry name" value="Uncharacterised protein PF13642 yp_926445, C-terminal domain"/>
    <property type="match status" value="1"/>
</dbReference>
<dbReference type="RefSeq" id="WP_342854254.1">
    <property type="nucleotide sequence ID" value="NZ_JBBMRA010000005.1"/>
</dbReference>
<dbReference type="InterPro" id="IPR025284">
    <property type="entry name" value="DUF4144"/>
</dbReference>
<dbReference type="Pfam" id="PF13642">
    <property type="entry name" value="DUF4144"/>
    <property type="match status" value="1"/>
</dbReference>
<reference evidence="1 2" key="1">
    <citation type="submission" date="2024-03" db="EMBL/GenBank/DDBJ databases">
        <title>Community enrichment and isolation of bacterial strains for fucoidan degradation.</title>
        <authorList>
            <person name="Sichert A."/>
        </authorList>
    </citation>
    <scope>NUCLEOTIDE SEQUENCE [LARGE SCALE GENOMIC DNA]</scope>
    <source>
        <strain evidence="1 2">AS76</strain>
    </source>
</reference>
<dbReference type="Proteomes" id="UP001449225">
    <property type="component" value="Unassembled WGS sequence"/>
</dbReference>
<protein>
    <submittedName>
        <fullName evidence="1">DUF4144 family protein</fullName>
    </submittedName>
</protein>
<organism evidence="1 2">
    <name type="scientific">Neptuniibacter pectenicola</name>
    <dbReference type="NCBI Taxonomy" id="1806669"/>
    <lineage>
        <taxon>Bacteria</taxon>
        <taxon>Pseudomonadati</taxon>
        <taxon>Pseudomonadota</taxon>
        <taxon>Gammaproteobacteria</taxon>
        <taxon>Oceanospirillales</taxon>
        <taxon>Oceanospirillaceae</taxon>
        <taxon>Neptuniibacter</taxon>
    </lineage>
</organism>
<accession>A0ABU9TSF4</accession>
<keyword evidence="2" id="KW-1185">Reference proteome</keyword>
<dbReference type="EMBL" id="JBBMRA010000005">
    <property type="protein sequence ID" value="MEM5536341.1"/>
    <property type="molecule type" value="Genomic_DNA"/>
</dbReference>
<gene>
    <name evidence="1" type="ORF">WNY58_08035</name>
</gene>
<sequence length="111" mass="12033">MIAWPAVIKYEGESELRFVPSATEWGSDTDLYLAAYVEGDLLIDTTGAVYRLDIKNDNRCVPQFTGGYVDKAAVTEMVKAHLAFMGQCCVAKFSIDSIADGLTAVGLTDES</sequence>
<proteinExistence type="predicted"/>
<comment type="caution">
    <text evidence="1">The sequence shown here is derived from an EMBL/GenBank/DDBJ whole genome shotgun (WGS) entry which is preliminary data.</text>
</comment>
<name>A0ABU9TSF4_9GAMM</name>
<evidence type="ECO:0000313" key="1">
    <source>
        <dbReference type="EMBL" id="MEM5536341.1"/>
    </source>
</evidence>
<evidence type="ECO:0000313" key="2">
    <source>
        <dbReference type="Proteomes" id="UP001449225"/>
    </source>
</evidence>